<proteinExistence type="predicted"/>
<comment type="caution">
    <text evidence="3">The sequence shown here is derived from an EMBL/GenBank/DDBJ whole genome shotgun (WGS) entry which is preliminary data.</text>
</comment>
<feature type="region of interest" description="Disordered" evidence="1">
    <location>
        <begin position="20"/>
        <end position="47"/>
    </location>
</feature>
<dbReference type="EMBL" id="PKPP01010817">
    <property type="protein sequence ID" value="PWA45332.1"/>
    <property type="molecule type" value="Genomic_DNA"/>
</dbReference>
<dbReference type="GO" id="GO:0009773">
    <property type="term" value="P:photosynthetic electron transport in photosystem I"/>
    <property type="evidence" value="ECO:0007669"/>
    <property type="project" value="InterPro"/>
</dbReference>
<dbReference type="PANTHER" id="PTHR36340">
    <property type="entry name" value="NAD(P)H DEHYDROGENASE SUBUNIT CRR3, CHLOROPLASTIC-RELATED"/>
    <property type="match status" value="1"/>
</dbReference>
<evidence type="ECO:0000313" key="4">
    <source>
        <dbReference type="Proteomes" id="UP000245207"/>
    </source>
</evidence>
<keyword evidence="2" id="KW-0812">Transmembrane</keyword>
<dbReference type="GO" id="GO:0009535">
    <property type="term" value="C:chloroplast thylakoid membrane"/>
    <property type="evidence" value="ECO:0007669"/>
    <property type="project" value="InterPro"/>
</dbReference>
<dbReference type="GO" id="GO:0010598">
    <property type="term" value="C:NAD(P)H dehydrogenase complex (plastoquinone)"/>
    <property type="evidence" value="ECO:0007669"/>
    <property type="project" value="InterPro"/>
</dbReference>
<name>A0A2U1L8L9_ARTAN</name>
<reference evidence="3 4" key="1">
    <citation type="journal article" date="2018" name="Mol. Plant">
        <title>The genome of Artemisia annua provides insight into the evolution of Asteraceae family and artemisinin biosynthesis.</title>
        <authorList>
            <person name="Shen Q."/>
            <person name="Zhang L."/>
            <person name="Liao Z."/>
            <person name="Wang S."/>
            <person name="Yan T."/>
            <person name="Shi P."/>
            <person name="Liu M."/>
            <person name="Fu X."/>
            <person name="Pan Q."/>
            <person name="Wang Y."/>
            <person name="Lv Z."/>
            <person name="Lu X."/>
            <person name="Zhang F."/>
            <person name="Jiang W."/>
            <person name="Ma Y."/>
            <person name="Chen M."/>
            <person name="Hao X."/>
            <person name="Li L."/>
            <person name="Tang Y."/>
            <person name="Lv G."/>
            <person name="Zhou Y."/>
            <person name="Sun X."/>
            <person name="Brodelius P.E."/>
            <person name="Rose J.K.C."/>
            <person name="Tang K."/>
        </authorList>
    </citation>
    <scope>NUCLEOTIDE SEQUENCE [LARGE SCALE GENOMIC DNA]</scope>
    <source>
        <strain evidence="4">cv. Huhao1</strain>
        <tissue evidence="3">Leaf</tissue>
    </source>
</reference>
<evidence type="ECO:0000313" key="3">
    <source>
        <dbReference type="EMBL" id="PWA45332.1"/>
    </source>
</evidence>
<accession>A0A2U1L8L9</accession>
<dbReference type="Proteomes" id="UP000245207">
    <property type="component" value="Unassembled WGS sequence"/>
</dbReference>
<organism evidence="3 4">
    <name type="scientific">Artemisia annua</name>
    <name type="common">Sweet wormwood</name>
    <dbReference type="NCBI Taxonomy" id="35608"/>
    <lineage>
        <taxon>Eukaryota</taxon>
        <taxon>Viridiplantae</taxon>
        <taxon>Streptophyta</taxon>
        <taxon>Embryophyta</taxon>
        <taxon>Tracheophyta</taxon>
        <taxon>Spermatophyta</taxon>
        <taxon>Magnoliopsida</taxon>
        <taxon>eudicotyledons</taxon>
        <taxon>Gunneridae</taxon>
        <taxon>Pentapetalae</taxon>
        <taxon>asterids</taxon>
        <taxon>campanulids</taxon>
        <taxon>Asterales</taxon>
        <taxon>Asteraceae</taxon>
        <taxon>Asteroideae</taxon>
        <taxon>Anthemideae</taxon>
        <taxon>Artemisiinae</taxon>
        <taxon>Artemisia</taxon>
    </lineage>
</organism>
<dbReference type="OrthoDB" id="786513at2759"/>
<protein>
    <submittedName>
        <fullName evidence="3">Uncharacterized protein</fullName>
    </submittedName>
</protein>
<keyword evidence="2" id="KW-0472">Membrane</keyword>
<gene>
    <name evidence="3" type="ORF">CTI12_AA519350</name>
</gene>
<dbReference type="InterPro" id="IPR038931">
    <property type="entry name" value="CRR3"/>
</dbReference>
<dbReference type="STRING" id="35608.A0A2U1L8L9"/>
<feature type="transmembrane region" description="Helical" evidence="2">
    <location>
        <begin position="73"/>
        <end position="96"/>
    </location>
</feature>
<dbReference type="AlphaFoldDB" id="A0A2U1L8L9"/>
<evidence type="ECO:0000256" key="2">
    <source>
        <dbReference type="SAM" id="Phobius"/>
    </source>
</evidence>
<keyword evidence="2" id="KW-1133">Transmembrane helix</keyword>
<dbReference type="PANTHER" id="PTHR36340:SF1">
    <property type="entry name" value="NAD(P)H DEHYDROGENASE SUBUNIT CRR3, CHLOROPLASTIC-RELATED"/>
    <property type="match status" value="1"/>
</dbReference>
<sequence length="106" mass="11694">MLASNCISINRTPIIFCLSDKSKPDTKPQVRRSSTGAPLQPPLVPAGKQLQKKPSVAEIERAIGAGKNILKAVFLWILPLWIISFLVALEVIKIPFISPYLDDLIM</sequence>
<evidence type="ECO:0000256" key="1">
    <source>
        <dbReference type="SAM" id="MobiDB-lite"/>
    </source>
</evidence>
<keyword evidence="4" id="KW-1185">Reference proteome</keyword>